<dbReference type="Proteomes" id="UP000612808">
    <property type="component" value="Unassembled WGS sequence"/>
</dbReference>
<dbReference type="PANTHER" id="PTHR31528:SF3">
    <property type="entry name" value="THIAMINE BIOSYNTHESIS PROTEIN HI_0357-RELATED"/>
    <property type="match status" value="1"/>
</dbReference>
<dbReference type="Pfam" id="PF09084">
    <property type="entry name" value="NMT1"/>
    <property type="match status" value="1"/>
</dbReference>
<feature type="domain" description="SsuA/THI5-like" evidence="2">
    <location>
        <begin position="55"/>
        <end position="263"/>
    </location>
</feature>
<dbReference type="EMBL" id="BOMB01000009">
    <property type="protein sequence ID" value="GID10734.1"/>
    <property type="molecule type" value="Genomic_DNA"/>
</dbReference>
<dbReference type="PANTHER" id="PTHR31528">
    <property type="entry name" value="4-AMINO-5-HYDROXYMETHYL-2-METHYLPYRIMIDINE PHOSPHATE SYNTHASE THI11-RELATED"/>
    <property type="match status" value="1"/>
</dbReference>
<dbReference type="AlphaFoldDB" id="A0A8J3J605"/>
<keyword evidence="1" id="KW-0732">Signal</keyword>
<proteinExistence type="predicted"/>
<keyword evidence="4" id="KW-1185">Reference proteome</keyword>
<accession>A0A8J3J605</accession>
<evidence type="ECO:0000313" key="4">
    <source>
        <dbReference type="Proteomes" id="UP000612808"/>
    </source>
</evidence>
<gene>
    <name evidence="3" type="ORF">Aru02nite_16230</name>
</gene>
<dbReference type="PROSITE" id="PS51318">
    <property type="entry name" value="TAT"/>
    <property type="match status" value="1"/>
</dbReference>
<dbReference type="Gene3D" id="3.40.190.10">
    <property type="entry name" value="Periplasmic binding protein-like II"/>
    <property type="match status" value="2"/>
</dbReference>
<dbReference type="GO" id="GO:0009228">
    <property type="term" value="P:thiamine biosynthetic process"/>
    <property type="evidence" value="ECO:0007669"/>
    <property type="project" value="InterPro"/>
</dbReference>
<evidence type="ECO:0000259" key="2">
    <source>
        <dbReference type="Pfam" id="PF09084"/>
    </source>
</evidence>
<reference evidence="3" key="1">
    <citation type="submission" date="2021-01" db="EMBL/GenBank/DDBJ databases">
        <title>Whole genome shotgun sequence of Actinocatenispora rupis NBRC 107355.</title>
        <authorList>
            <person name="Komaki H."/>
            <person name="Tamura T."/>
        </authorList>
    </citation>
    <scope>NUCLEOTIDE SEQUENCE</scope>
    <source>
        <strain evidence="3">NBRC 107355</strain>
    </source>
</reference>
<evidence type="ECO:0000313" key="3">
    <source>
        <dbReference type="EMBL" id="GID10734.1"/>
    </source>
</evidence>
<organism evidence="3 4">
    <name type="scientific">Actinocatenispora rupis</name>
    <dbReference type="NCBI Taxonomy" id="519421"/>
    <lineage>
        <taxon>Bacteria</taxon>
        <taxon>Bacillati</taxon>
        <taxon>Actinomycetota</taxon>
        <taxon>Actinomycetes</taxon>
        <taxon>Micromonosporales</taxon>
        <taxon>Micromonosporaceae</taxon>
        <taxon>Actinocatenispora</taxon>
    </lineage>
</organism>
<name>A0A8J3J605_9ACTN</name>
<dbReference type="InterPro" id="IPR027939">
    <property type="entry name" value="NMT1/THI5"/>
</dbReference>
<evidence type="ECO:0000256" key="1">
    <source>
        <dbReference type="SAM" id="SignalP"/>
    </source>
</evidence>
<dbReference type="PROSITE" id="PS51257">
    <property type="entry name" value="PROKAR_LIPOPROTEIN"/>
    <property type="match status" value="1"/>
</dbReference>
<dbReference type="InterPro" id="IPR015168">
    <property type="entry name" value="SsuA/THI5"/>
</dbReference>
<feature type="chain" id="PRO_5039569888" description="SsuA/THI5-like domain-containing protein" evidence="1">
    <location>
        <begin position="23"/>
        <end position="335"/>
    </location>
</feature>
<dbReference type="InterPro" id="IPR006311">
    <property type="entry name" value="TAT_signal"/>
</dbReference>
<sequence length="335" mass="34817">MGMTRRAVLGGSAALAAGALTAGCDSGSGAKSDGSKQKVSYLTSFGALGREGYAYVALAKGYFDQAGLDVTIKPGTGTGNNLKLIAAGKVDFSPCDFTGTLIQISKEKLPVTAVAAIHERSMSAIMALAGDGIADPKDLEGRTVADGAGSTNQTMFPVYAKLAGIDPKKVKWVNFPPPQLASVLAAKKVDAIGQFVVGQPLVEQAAKGKKAVVLPYSTYLRDLYSNTVFTSEKLAKEKPDLVKKFTGALLKGLEYSVTHPDEAAQIFVKYQPTQNVKESAAELRLMAPYVKSAGGAPYGALDDKRVARSIAILQGAGAIAPGLTPEKVASFSLAP</sequence>
<dbReference type="SUPFAM" id="SSF53850">
    <property type="entry name" value="Periplasmic binding protein-like II"/>
    <property type="match status" value="1"/>
</dbReference>
<feature type="signal peptide" evidence="1">
    <location>
        <begin position="1"/>
        <end position="22"/>
    </location>
</feature>
<comment type="caution">
    <text evidence="3">The sequence shown here is derived from an EMBL/GenBank/DDBJ whole genome shotgun (WGS) entry which is preliminary data.</text>
</comment>
<protein>
    <recommendedName>
        <fullName evidence="2">SsuA/THI5-like domain-containing protein</fullName>
    </recommendedName>
</protein>